<name>A0A8J2KQ23_9HEXA</name>
<organism evidence="2 3">
    <name type="scientific">Allacma fusca</name>
    <dbReference type="NCBI Taxonomy" id="39272"/>
    <lineage>
        <taxon>Eukaryota</taxon>
        <taxon>Metazoa</taxon>
        <taxon>Ecdysozoa</taxon>
        <taxon>Arthropoda</taxon>
        <taxon>Hexapoda</taxon>
        <taxon>Collembola</taxon>
        <taxon>Symphypleona</taxon>
        <taxon>Sminthuridae</taxon>
        <taxon>Allacma</taxon>
    </lineage>
</organism>
<feature type="region of interest" description="Disordered" evidence="1">
    <location>
        <begin position="1"/>
        <end position="105"/>
    </location>
</feature>
<feature type="compositionally biased region" description="Polar residues" evidence="1">
    <location>
        <begin position="1"/>
        <end position="11"/>
    </location>
</feature>
<comment type="caution">
    <text evidence="2">The sequence shown here is derived from an EMBL/GenBank/DDBJ whole genome shotgun (WGS) entry which is preliminary data.</text>
</comment>
<feature type="compositionally biased region" description="Polar residues" evidence="1">
    <location>
        <begin position="80"/>
        <end position="90"/>
    </location>
</feature>
<proteinExistence type="predicted"/>
<reference evidence="2" key="1">
    <citation type="submission" date="2021-06" db="EMBL/GenBank/DDBJ databases">
        <authorList>
            <person name="Hodson N. C."/>
            <person name="Mongue J. A."/>
            <person name="Jaron S. K."/>
        </authorList>
    </citation>
    <scope>NUCLEOTIDE SEQUENCE</scope>
</reference>
<dbReference type="Proteomes" id="UP000708208">
    <property type="component" value="Unassembled WGS sequence"/>
</dbReference>
<sequence>MDDRPTSSSSMVLGRRTHRGSNSDPEGRDEIFRRHHTIHHTCEHTMSEGERELVSPECSPALSRSSAAGADDSEGKGKTSWKQCSGSLDSILSKDEPKSSPGRRLMLPRFSSFVHKRTRMGFMRRLSPKGSDHQS</sequence>
<evidence type="ECO:0000313" key="3">
    <source>
        <dbReference type="Proteomes" id="UP000708208"/>
    </source>
</evidence>
<evidence type="ECO:0000256" key="1">
    <source>
        <dbReference type="SAM" id="MobiDB-lite"/>
    </source>
</evidence>
<accession>A0A8J2KQ23</accession>
<dbReference type="AlphaFoldDB" id="A0A8J2KQ23"/>
<protein>
    <submittedName>
        <fullName evidence="2">Uncharacterized protein</fullName>
    </submittedName>
</protein>
<dbReference type="EMBL" id="CAJVCH010440148">
    <property type="protein sequence ID" value="CAG7819120.1"/>
    <property type="molecule type" value="Genomic_DNA"/>
</dbReference>
<evidence type="ECO:0000313" key="2">
    <source>
        <dbReference type="EMBL" id="CAG7819120.1"/>
    </source>
</evidence>
<keyword evidence="3" id="KW-1185">Reference proteome</keyword>
<feature type="compositionally biased region" description="Basic and acidic residues" evidence="1">
    <location>
        <begin position="40"/>
        <end position="54"/>
    </location>
</feature>
<gene>
    <name evidence="2" type="ORF">AFUS01_LOCUS29590</name>
</gene>